<feature type="region of interest" description="Disordered" evidence="1">
    <location>
        <begin position="1"/>
        <end position="42"/>
    </location>
</feature>
<sequence>MIVTPPEPPWLYRVRSSGRRGGTSRSRQQTRSNAGRNTTDTDARALWLVRANRNGRNRERRGRGIVHWRSNATALEVAVRGSESTRRRMITTAAKTSHRCSKATRWLSETTRSRLSKSARSRLTKSRLPISGLSERSRLSESGLTRPEALITRGVHWRWHVEARVHVGIVGGRLEEEEEDELGFDTRPDDEDEEDDGFERLLNLADSTIGNNVDTANSAQMVSACSCLFS</sequence>
<evidence type="ECO:0000256" key="1">
    <source>
        <dbReference type="SAM" id="MobiDB-lite"/>
    </source>
</evidence>
<organism evidence="2">
    <name type="scientific">Anopheles coluzzii</name>
    <name type="common">African malaria mosquito</name>
    <dbReference type="NCBI Taxonomy" id="1518534"/>
    <lineage>
        <taxon>Eukaryota</taxon>
        <taxon>Metazoa</taxon>
        <taxon>Ecdysozoa</taxon>
        <taxon>Arthropoda</taxon>
        <taxon>Hexapoda</taxon>
        <taxon>Insecta</taxon>
        <taxon>Pterygota</taxon>
        <taxon>Neoptera</taxon>
        <taxon>Endopterygota</taxon>
        <taxon>Diptera</taxon>
        <taxon>Nematocera</taxon>
        <taxon>Culicoidea</taxon>
        <taxon>Culicidae</taxon>
        <taxon>Anophelinae</taxon>
        <taxon>Anopheles</taxon>
    </lineage>
</organism>
<proteinExistence type="predicted"/>
<dbReference type="Proteomes" id="UP000075882">
    <property type="component" value="Unassembled WGS sequence"/>
</dbReference>
<evidence type="ECO:0000313" key="2">
    <source>
        <dbReference type="EnsemblMetazoa" id="ACOM029968-PA.1"/>
    </source>
</evidence>
<feature type="compositionally biased region" description="Basic residues" evidence="1">
    <location>
        <begin position="114"/>
        <end position="125"/>
    </location>
</feature>
<accession>A0A8W7PDB6</accession>
<protein>
    <submittedName>
        <fullName evidence="2">Uncharacterized protein</fullName>
    </submittedName>
</protein>
<reference evidence="2" key="1">
    <citation type="submission" date="2022-08" db="UniProtKB">
        <authorList>
            <consortium name="EnsemblMetazoa"/>
        </authorList>
    </citation>
    <scope>IDENTIFICATION</scope>
</reference>
<feature type="compositionally biased region" description="Low complexity" evidence="1">
    <location>
        <begin position="23"/>
        <end position="32"/>
    </location>
</feature>
<dbReference type="AlphaFoldDB" id="A0A8W7PDB6"/>
<dbReference type="EnsemblMetazoa" id="ACOM029968-RA">
    <property type="protein sequence ID" value="ACOM029968-PA.1"/>
    <property type="gene ID" value="ACOM029968"/>
</dbReference>
<name>A0A8W7PDB6_ANOCL</name>
<feature type="region of interest" description="Disordered" evidence="1">
    <location>
        <begin position="95"/>
        <end position="127"/>
    </location>
</feature>